<evidence type="ECO:0000313" key="16">
    <source>
        <dbReference type="Ensembl" id="ENSLLEP00000010661.1"/>
    </source>
</evidence>
<accession>A0A8C5MBJ7</accession>
<dbReference type="Pfam" id="PF07714">
    <property type="entry name" value="PK_Tyr_Ser-Thr"/>
    <property type="match status" value="1"/>
</dbReference>
<evidence type="ECO:0000259" key="13">
    <source>
        <dbReference type="PROSITE" id="PS50001"/>
    </source>
</evidence>
<dbReference type="Proteomes" id="UP000694569">
    <property type="component" value="Unplaced"/>
</dbReference>
<reference evidence="16" key="2">
    <citation type="submission" date="2025-09" db="UniProtKB">
        <authorList>
            <consortium name="Ensembl"/>
        </authorList>
    </citation>
    <scope>IDENTIFICATION</scope>
</reference>
<dbReference type="PROSITE" id="PS50002">
    <property type="entry name" value="SH3"/>
    <property type="match status" value="1"/>
</dbReference>
<dbReference type="PROSITE" id="PS50001">
    <property type="entry name" value="SH2"/>
    <property type="match status" value="1"/>
</dbReference>
<protein>
    <recommendedName>
        <fullName evidence="11">Tyrosine-protein kinase</fullName>
        <ecNumber evidence="11">2.7.10.2</ecNumber>
    </recommendedName>
</protein>
<comment type="catalytic activity">
    <reaction evidence="7 11">
        <text>L-tyrosyl-[protein] + ATP = O-phospho-L-tyrosyl-[protein] + ADP + H(+)</text>
        <dbReference type="Rhea" id="RHEA:10596"/>
        <dbReference type="Rhea" id="RHEA-COMP:10136"/>
        <dbReference type="Rhea" id="RHEA-COMP:20101"/>
        <dbReference type="ChEBI" id="CHEBI:15378"/>
        <dbReference type="ChEBI" id="CHEBI:30616"/>
        <dbReference type="ChEBI" id="CHEBI:46858"/>
        <dbReference type="ChEBI" id="CHEBI:61978"/>
        <dbReference type="ChEBI" id="CHEBI:456216"/>
        <dbReference type="EC" id="2.7.10.2"/>
    </reaction>
</comment>
<dbReference type="GeneTree" id="ENSGT00940000164033"/>
<dbReference type="PRINTS" id="PR00401">
    <property type="entry name" value="SH2DOMAIN"/>
</dbReference>
<evidence type="ECO:0000256" key="7">
    <source>
        <dbReference type="ARBA" id="ARBA00051245"/>
    </source>
</evidence>
<dbReference type="PROSITE" id="PS00107">
    <property type="entry name" value="PROTEIN_KINASE_ATP"/>
    <property type="match status" value="1"/>
</dbReference>
<dbReference type="SUPFAM" id="SSF55550">
    <property type="entry name" value="SH2 domain"/>
    <property type="match status" value="1"/>
</dbReference>
<keyword evidence="5 10" id="KW-0067">ATP-binding</keyword>
<keyword evidence="6 11" id="KW-0829">Tyrosine-protein kinase</keyword>
<dbReference type="PANTHER" id="PTHR24418">
    <property type="entry name" value="TYROSINE-PROTEIN KINASE"/>
    <property type="match status" value="1"/>
</dbReference>
<evidence type="ECO:0000256" key="6">
    <source>
        <dbReference type="ARBA" id="ARBA00023137"/>
    </source>
</evidence>
<name>A0A8C5MBJ7_9ANUR</name>
<reference evidence="16" key="1">
    <citation type="submission" date="2025-08" db="UniProtKB">
        <authorList>
            <consortium name="Ensembl"/>
        </authorList>
    </citation>
    <scope>IDENTIFICATION</scope>
</reference>
<dbReference type="Gene3D" id="1.10.510.10">
    <property type="entry name" value="Transferase(Phosphotransferase) domain 1"/>
    <property type="match status" value="1"/>
</dbReference>
<evidence type="ECO:0000256" key="1">
    <source>
        <dbReference type="ARBA" id="ARBA00022443"/>
    </source>
</evidence>
<dbReference type="SMART" id="SM00219">
    <property type="entry name" value="TyrKc"/>
    <property type="match status" value="1"/>
</dbReference>
<keyword evidence="2 11" id="KW-0808">Transferase</keyword>
<dbReference type="InterPro" id="IPR017441">
    <property type="entry name" value="Protein_kinase_ATP_BS"/>
</dbReference>
<keyword evidence="3 10" id="KW-0547">Nucleotide-binding</keyword>
<keyword evidence="4 11" id="KW-0418">Kinase</keyword>
<dbReference type="SUPFAM" id="SSF50044">
    <property type="entry name" value="SH3-domain"/>
    <property type="match status" value="1"/>
</dbReference>
<feature type="domain" description="Protein kinase" evidence="15">
    <location>
        <begin position="353"/>
        <end position="613"/>
    </location>
</feature>
<dbReference type="EC" id="2.7.10.2" evidence="11"/>
<evidence type="ECO:0000256" key="8">
    <source>
        <dbReference type="PROSITE-ProRule" id="PRU00191"/>
    </source>
</evidence>
<dbReference type="InterPro" id="IPR050198">
    <property type="entry name" value="Non-receptor_tyrosine_kinases"/>
</dbReference>
<sequence>MGLGLCRACGRCCPCCSSCRSQNDTTPGWRSHLSNDNVKVDIPSFQLQKNSINRRRPTFQTFRAESLGNKGLDVHKPGSQDTPRPSERTTNLTQHEPPPPGHINGIDNPNFTITSDDTDAPTSGNGEISITRVDLTQTSAPKKLQDEIDLLKLPNSYPISDGRPRMLSRAAKVSMYHYKPRTSKDLTVDKGEELEVLQQQGEWVLAKKTTKSGNTLTGFVHQSYLADIGSLEAHDWYFGSVKRMDAKRYLLQEENQTGAFLVWRNEELNCYYLSVRLDSVARHYKIHQNDVAFYLVERVSFKTMPRLVEYYHLQSDGLPTCLEKACVKLDLPTSNEISHETTIDKLEINPKSVEKIKTLGRGSFGHVWLGLWNGTTEVAIKELQVTAESLQNTLYGEAETMWKLNHERLLKLYAVCLQTEPVFIVTEYMKHGTLKSYLRGHQKTRDLELHMLIDFAVQISQGMCYMEKHNCVHRDLRSENILLSAMMSCKIGDFGMARFMEDSSVTMTAESKVPIKWMAPEVFQTQRYSSKSDVWSFGVLLVEVMTYGKIPFTGKTNQDYIEQILTGTPFQPPANCPDNVSYIMEQCWRHEPNARPSFCELELSLTDLLNPMIDEDRLE</sequence>
<keyword evidence="17" id="KW-1185">Reference proteome</keyword>
<evidence type="ECO:0000259" key="14">
    <source>
        <dbReference type="PROSITE" id="PS50002"/>
    </source>
</evidence>
<dbReference type="GO" id="GO:0004715">
    <property type="term" value="F:non-membrane spanning protein tyrosine kinase activity"/>
    <property type="evidence" value="ECO:0007669"/>
    <property type="project" value="UniProtKB-EC"/>
</dbReference>
<evidence type="ECO:0000256" key="12">
    <source>
        <dbReference type="SAM" id="MobiDB-lite"/>
    </source>
</evidence>
<dbReference type="Gene3D" id="3.30.505.10">
    <property type="entry name" value="SH2 domain"/>
    <property type="match status" value="1"/>
</dbReference>
<dbReference type="PRINTS" id="PR00109">
    <property type="entry name" value="TYRKINASE"/>
</dbReference>
<evidence type="ECO:0000256" key="5">
    <source>
        <dbReference type="ARBA" id="ARBA00022840"/>
    </source>
</evidence>
<dbReference type="Ensembl" id="ENSLLET00000011076.1">
    <property type="protein sequence ID" value="ENSLLEP00000010661.1"/>
    <property type="gene ID" value="ENSLLEG00000006795.1"/>
</dbReference>
<evidence type="ECO:0000256" key="2">
    <source>
        <dbReference type="ARBA" id="ARBA00022679"/>
    </source>
</evidence>
<evidence type="ECO:0000256" key="4">
    <source>
        <dbReference type="ARBA" id="ARBA00022777"/>
    </source>
</evidence>
<evidence type="ECO:0000256" key="11">
    <source>
        <dbReference type="RuleBase" id="RU362096"/>
    </source>
</evidence>
<dbReference type="FunFam" id="1.10.510.10:FF:000554">
    <property type="entry name" value="Predicted protein"/>
    <property type="match status" value="1"/>
</dbReference>
<comment type="similarity">
    <text evidence="11">Belongs to the protein kinase superfamily. Tyr protein kinase family.</text>
</comment>
<dbReference type="InterPro" id="IPR011009">
    <property type="entry name" value="Kinase-like_dom_sf"/>
</dbReference>
<feature type="region of interest" description="Disordered" evidence="12">
    <location>
        <begin position="64"/>
        <end position="115"/>
    </location>
</feature>
<dbReference type="OrthoDB" id="4062651at2759"/>
<feature type="compositionally biased region" description="Polar residues" evidence="12">
    <location>
        <begin position="79"/>
        <end position="94"/>
    </location>
</feature>
<dbReference type="InterPro" id="IPR008266">
    <property type="entry name" value="Tyr_kinase_AS"/>
</dbReference>
<dbReference type="SMART" id="SM00252">
    <property type="entry name" value="SH2"/>
    <property type="match status" value="1"/>
</dbReference>
<organism evidence="16 17">
    <name type="scientific">Leptobrachium leishanense</name>
    <name type="common">Leishan spiny toad</name>
    <dbReference type="NCBI Taxonomy" id="445787"/>
    <lineage>
        <taxon>Eukaryota</taxon>
        <taxon>Metazoa</taxon>
        <taxon>Chordata</taxon>
        <taxon>Craniata</taxon>
        <taxon>Vertebrata</taxon>
        <taxon>Euteleostomi</taxon>
        <taxon>Amphibia</taxon>
        <taxon>Batrachia</taxon>
        <taxon>Anura</taxon>
        <taxon>Pelobatoidea</taxon>
        <taxon>Megophryidae</taxon>
        <taxon>Leptobrachium</taxon>
    </lineage>
</organism>
<dbReference type="PROSITE" id="PS00109">
    <property type="entry name" value="PROTEIN_KINASE_TYR"/>
    <property type="match status" value="1"/>
</dbReference>
<dbReference type="InterPro" id="IPR036028">
    <property type="entry name" value="SH3-like_dom_sf"/>
</dbReference>
<feature type="domain" description="SH3" evidence="14">
    <location>
        <begin position="167"/>
        <end position="230"/>
    </location>
</feature>
<evidence type="ECO:0000256" key="3">
    <source>
        <dbReference type="ARBA" id="ARBA00022741"/>
    </source>
</evidence>
<keyword evidence="8" id="KW-0727">SH2 domain</keyword>
<evidence type="ECO:0000256" key="10">
    <source>
        <dbReference type="PROSITE-ProRule" id="PRU10141"/>
    </source>
</evidence>
<dbReference type="InterPro" id="IPR001452">
    <property type="entry name" value="SH3_domain"/>
</dbReference>
<proteinExistence type="inferred from homology"/>
<dbReference type="InterPro" id="IPR001245">
    <property type="entry name" value="Ser-Thr/Tyr_kinase_cat_dom"/>
</dbReference>
<dbReference type="AlphaFoldDB" id="A0A8C5MBJ7"/>
<keyword evidence="1 9" id="KW-0728">SH3 domain</keyword>
<evidence type="ECO:0000313" key="17">
    <source>
        <dbReference type="Proteomes" id="UP000694569"/>
    </source>
</evidence>
<evidence type="ECO:0000256" key="9">
    <source>
        <dbReference type="PROSITE-ProRule" id="PRU00192"/>
    </source>
</evidence>
<dbReference type="InterPro" id="IPR000719">
    <property type="entry name" value="Prot_kinase_dom"/>
</dbReference>
<dbReference type="PROSITE" id="PS50011">
    <property type="entry name" value="PROTEIN_KINASE_DOM"/>
    <property type="match status" value="1"/>
</dbReference>
<dbReference type="InterPro" id="IPR000980">
    <property type="entry name" value="SH2"/>
</dbReference>
<dbReference type="InterPro" id="IPR036860">
    <property type="entry name" value="SH2_dom_sf"/>
</dbReference>
<evidence type="ECO:0000259" key="15">
    <source>
        <dbReference type="PROSITE" id="PS50011"/>
    </source>
</evidence>
<feature type="domain" description="SH2" evidence="13">
    <location>
        <begin position="236"/>
        <end position="333"/>
    </location>
</feature>
<dbReference type="Pfam" id="PF00017">
    <property type="entry name" value="SH2"/>
    <property type="match status" value="1"/>
</dbReference>
<dbReference type="Gene3D" id="2.30.30.40">
    <property type="entry name" value="SH3 Domains"/>
    <property type="match status" value="1"/>
</dbReference>
<dbReference type="InterPro" id="IPR020635">
    <property type="entry name" value="Tyr_kinase_cat_dom"/>
</dbReference>
<dbReference type="GO" id="GO:0005524">
    <property type="term" value="F:ATP binding"/>
    <property type="evidence" value="ECO:0007669"/>
    <property type="project" value="UniProtKB-UniRule"/>
</dbReference>
<dbReference type="SUPFAM" id="SSF56112">
    <property type="entry name" value="Protein kinase-like (PK-like)"/>
    <property type="match status" value="1"/>
</dbReference>
<feature type="binding site" evidence="10">
    <location>
        <position position="381"/>
    </location>
    <ligand>
        <name>ATP</name>
        <dbReference type="ChEBI" id="CHEBI:30616"/>
    </ligand>
</feature>